<dbReference type="Proteomes" id="UP000078046">
    <property type="component" value="Unassembled WGS sequence"/>
</dbReference>
<evidence type="ECO:0000256" key="7">
    <source>
        <dbReference type="ARBA" id="ARBA00039272"/>
    </source>
</evidence>
<organism evidence="8 9">
    <name type="scientific">Intoshia linei</name>
    <dbReference type="NCBI Taxonomy" id="1819745"/>
    <lineage>
        <taxon>Eukaryota</taxon>
        <taxon>Metazoa</taxon>
        <taxon>Spiralia</taxon>
        <taxon>Lophotrochozoa</taxon>
        <taxon>Mesozoa</taxon>
        <taxon>Orthonectida</taxon>
        <taxon>Rhopaluridae</taxon>
        <taxon>Intoshia</taxon>
    </lineage>
</organism>
<evidence type="ECO:0000256" key="3">
    <source>
        <dbReference type="ARBA" id="ARBA00022794"/>
    </source>
</evidence>
<evidence type="ECO:0000256" key="5">
    <source>
        <dbReference type="ARBA" id="ARBA00023273"/>
    </source>
</evidence>
<evidence type="ECO:0000256" key="6">
    <source>
        <dbReference type="ARBA" id="ARBA00038411"/>
    </source>
</evidence>
<keyword evidence="9" id="KW-1185">Reference proteome</keyword>
<keyword evidence="4" id="KW-0206">Cytoskeleton</keyword>
<dbReference type="Pfam" id="PF07162">
    <property type="entry name" value="B9-C2"/>
    <property type="match status" value="1"/>
</dbReference>
<comment type="caution">
    <text evidence="8">The sequence shown here is derived from an EMBL/GenBank/DDBJ whole genome shotgun (WGS) entry which is preliminary data.</text>
</comment>
<keyword evidence="2" id="KW-0963">Cytoplasm</keyword>
<comment type="similarity">
    <text evidence="6">Belongs to the B9D family.</text>
</comment>
<dbReference type="AlphaFoldDB" id="A0A177B0E3"/>
<comment type="subcellular location">
    <subcellularLocation>
        <location evidence="1">Cytoplasm</location>
        <location evidence="1">Cytoskeleton</location>
        <location evidence="1">Cilium basal body</location>
    </subcellularLocation>
</comment>
<evidence type="ECO:0000313" key="8">
    <source>
        <dbReference type="EMBL" id="OAF67757.1"/>
    </source>
</evidence>
<name>A0A177B0E3_9BILA</name>
<sequence>MVNDKLNYDTKLEIAQLLKDKNLHLGWPNVSLEVWHRDKYGRNELYGYSMCYIPSSPGHHKISCPTWKPIGSFKEQIMSKLLGGGVRLKNTNLIHTGVDRYHLRTVAMGSVDLNVFVVMRNFERYGVEY</sequence>
<dbReference type="EMBL" id="LWCA01000583">
    <property type="protein sequence ID" value="OAF67757.1"/>
    <property type="molecule type" value="Genomic_DNA"/>
</dbReference>
<evidence type="ECO:0000313" key="9">
    <source>
        <dbReference type="Proteomes" id="UP000078046"/>
    </source>
</evidence>
<dbReference type="InterPro" id="IPR010796">
    <property type="entry name" value="C2_B9-type_dom"/>
</dbReference>
<dbReference type="GO" id="GO:0060271">
    <property type="term" value="P:cilium assembly"/>
    <property type="evidence" value="ECO:0007669"/>
    <property type="project" value="TreeGrafter"/>
</dbReference>
<protein>
    <recommendedName>
        <fullName evidence="7">B9 domain-containing protein 2</fullName>
    </recommendedName>
</protein>
<accession>A0A177B0E3</accession>
<proteinExistence type="inferred from homology"/>
<gene>
    <name evidence="8" type="ORF">A3Q56_04514</name>
</gene>
<dbReference type="PROSITE" id="PS51381">
    <property type="entry name" value="C2_B9"/>
    <property type="match status" value="1"/>
</dbReference>
<reference evidence="8 9" key="1">
    <citation type="submission" date="2016-04" db="EMBL/GenBank/DDBJ databases">
        <title>The genome of Intoshia linei affirms orthonectids as highly simplified spiralians.</title>
        <authorList>
            <person name="Mikhailov K.V."/>
            <person name="Slusarev G.S."/>
            <person name="Nikitin M.A."/>
            <person name="Logacheva M.D."/>
            <person name="Penin A."/>
            <person name="Aleoshin V."/>
            <person name="Panchin Y.V."/>
        </authorList>
    </citation>
    <scope>NUCLEOTIDE SEQUENCE [LARGE SCALE GENOMIC DNA]</scope>
    <source>
        <strain evidence="8">Intl2013</strain>
        <tissue evidence="8">Whole animal</tissue>
    </source>
</reference>
<dbReference type="PANTHER" id="PTHR12968">
    <property type="entry name" value="B9 DOMAIN-CONTAINING"/>
    <property type="match status" value="1"/>
</dbReference>
<dbReference type="OrthoDB" id="184109at2759"/>
<dbReference type="GO" id="GO:0036038">
    <property type="term" value="C:MKS complex"/>
    <property type="evidence" value="ECO:0007669"/>
    <property type="project" value="TreeGrafter"/>
</dbReference>
<keyword evidence="3" id="KW-0970">Cilium biogenesis/degradation</keyword>
<evidence type="ECO:0000256" key="1">
    <source>
        <dbReference type="ARBA" id="ARBA00004120"/>
    </source>
</evidence>
<keyword evidence="5" id="KW-0966">Cell projection</keyword>
<evidence type="ECO:0000256" key="2">
    <source>
        <dbReference type="ARBA" id="ARBA00022490"/>
    </source>
</evidence>
<dbReference type="PANTHER" id="PTHR12968:SF2">
    <property type="entry name" value="B9 DOMAIN-CONTAINING PROTEIN 2"/>
    <property type="match status" value="1"/>
</dbReference>
<evidence type="ECO:0000256" key="4">
    <source>
        <dbReference type="ARBA" id="ARBA00023212"/>
    </source>
</evidence>